<proteinExistence type="predicted"/>
<reference evidence="2 3" key="1">
    <citation type="submission" date="2015-09" db="EMBL/GenBank/DDBJ databases">
        <authorList>
            <person name="Jackson K.R."/>
            <person name="Lunt B.L."/>
            <person name="Fisher J.N.B."/>
            <person name="Gardner A.V."/>
            <person name="Bailey M.E."/>
            <person name="Deus L.M."/>
            <person name="Earl A.S."/>
            <person name="Gibby P.D."/>
            <person name="Hartmann K.A."/>
            <person name="Liu J.E."/>
            <person name="Manci A.M."/>
            <person name="Nielsen D.A."/>
            <person name="Solomon M.B."/>
            <person name="Breakwell D.P."/>
            <person name="Burnett S.H."/>
            <person name="Grose J.H."/>
        </authorList>
    </citation>
    <scope>NUCLEOTIDE SEQUENCE [LARGE SCALE GENOMIC DNA]</scope>
    <source>
        <strain evidence="2 3">CECT 7799</strain>
    </source>
</reference>
<dbReference type="AlphaFoldDB" id="A0A0M7B9V6"/>
<gene>
    <name evidence="2" type="ORF">JSE7799_01308</name>
</gene>
<keyword evidence="1" id="KW-0472">Membrane</keyword>
<evidence type="ECO:0000313" key="2">
    <source>
        <dbReference type="EMBL" id="CUH37579.1"/>
    </source>
</evidence>
<protein>
    <submittedName>
        <fullName evidence="2">Uncharacterized protein</fullName>
    </submittedName>
</protein>
<dbReference type="OrthoDB" id="7877274at2"/>
<feature type="transmembrane region" description="Helical" evidence="1">
    <location>
        <begin position="110"/>
        <end position="127"/>
    </location>
</feature>
<evidence type="ECO:0000256" key="1">
    <source>
        <dbReference type="SAM" id="Phobius"/>
    </source>
</evidence>
<dbReference type="STRING" id="313367.JSE7799_01308"/>
<accession>A0A0M7B9V6</accession>
<sequence>MPDPCHDRPSLDGAAHLLTGTALVALGAELALILPPVLVCLAMAFALLRICWLEDNIKSDLVGRTELPPNHANPARRRQAMAWRVFGIAPQRDAGQACPDLVATAMRGQIQAWMAVVLGALTVLAARDLALHPLANFMLGGGILALALMRAEALRVTLLHLQAGRALPPRALLPVRPWAHSYRVDPEE</sequence>
<dbReference type="Proteomes" id="UP000049455">
    <property type="component" value="Unassembled WGS sequence"/>
</dbReference>
<organism evidence="2 3">
    <name type="scientific">Jannaschia seosinensis</name>
    <dbReference type="NCBI Taxonomy" id="313367"/>
    <lineage>
        <taxon>Bacteria</taxon>
        <taxon>Pseudomonadati</taxon>
        <taxon>Pseudomonadota</taxon>
        <taxon>Alphaproteobacteria</taxon>
        <taxon>Rhodobacterales</taxon>
        <taxon>Roseobacteraceae</taxon>
        <taxon>Jannaschia</taxon>
    </lineage>
</organism>
<keyword evidence="1" id="KW-0812">Transmembrane</keyword>
<evidence type="ECO:0000313" key="3">
    <source>
        <dbReference type="Proteomes" id="UP000049455"/>
    </source>
</evidence>
<feature type="transmembrane region" description="Helical" evidence="1">
    <location>
        <begin position="20"/>
        <end position="48"/>
    </location>
</feature>
<keyword evidence="1" id="KW-1133">Transmembrane helix</keyword>
<name>A0A0M7B9V6_9RHOB</name>
<keyword evidence="3" id="KW-1185">Reference proteome</keyword>
<dbReference type="EMBL" id="CYPR01000079">
    <property type="protein sequence ID" value="CUH37579.1"/>
    <property type="molecule type" value="Genomic_DNA"/>
</dbReference>
<dbReference type="RefSeq" id="WP_055662905.1">
    <property type="nucleotide sequence ID" value="NZ_CYPR01000079.1"/>
</dbReference>